<evidence type="ECO:0000256" key="5">
    <source>
        <dbReference type="ARBA" id="ARBA00022989"/>
    </source>
</evidence>
<evidence type="ECO:0000256" key="7">
    <source>
        <dbReference type="SAM" id="MobiDB-lite"/>
    </source>
</evidence>
<dbReference type="PROSITE" id="PS50893">
    <property type="entry name" value="ABC_TRANSPORTER_2"/>
    <property type="match status" value="1"/>
</dbReference>
<comment type="caution">
    <text evidence="11">The sequence shown here is derived from an EMBL/GenBank/DDBJ whole genome shotgun (WGS) entry which is preliminary data.</text>
</comment>
<evidence type="ECO:0000256" key="2">
    <source>
        <dbReference type="ARBA" id="ARBA00022692"/>
    </source>
</evidence>
<dbReference type="GO" id="GO:0016887">
    <property type="term" value="F:ATP hydrolysis activity"/>
    <property type="evidence" value="ECO:0007669"/>
    <property type="project" value="InterPro"/>
</dbReference>
<dbReference type="AlphaFoldDB" id="A0AAD5DQ87"/>
<keyword evidence="5 8" id="KW-1133">Transmembrane helix</keyword>
<comment type="subcellular location">
    <subcellularLocation>
        <location evidence="1">Membrane</location>
        <topology evidence="1">Multi-pass membrane protein</topology>
    </subcellularLocation>
</comment>
<evidence type="ECO:0000256" key="8">
    <source>
        <dbReference type="SAM" id="Phobius"/>
    </source>
</evidence>
<reference evidence="11" key="1">
    <citation type="submission" date="2020-11" db="EMBL/GenBank/DDBJ databases">
        <title>Chlorella ohadii genome sequencing and assembly.</title>
        <authorList>
            <person name="Murik O."/>
            <person name="Treves H."/>
            <person name="Kedem I."/>
            <person name="Shotland Y."/>
            <person name="Kaplan A."/>
        </authorList>
    </citation>
    <scope>NUCLEOTIDE SEQUENCE</scope>
    <source>
        <strain evidence="11">1</strain>
    </source>
</reference>
<evidence type="ECO:0000313" key="11">
    <source>
        <dbReference type="EMBL" id="KAI7840256.1"/>
    </source>
</evidence>
<dbReference type="GO" id="GO:0005524">
    <property type="term" value="F:ATP binding"/>
    <property type="evidence" value="ECO:0007669"/>
    <property type="project" value="UniProtKB-KW"/>
</dbReference>
<feature type="domain" description="ABC transporter" evidence="9">
    <location>
        <begin position="438"/>
        <end position="675"/>
    </location>
</feature>
<dbReference type="PANTHER" id="PTHR43394">
    <property type="entry name" value="ATP-DEPENDENT PERMEASE MDL1, MITOCHONDRIAL"/>
    <property type="match status" value="1"/>
</dbReference>
<evidence type="ECO:0000259" key="10">
    <source>
        <dbReference type="PROSITE" id="PS50929"/>
    </source>
</evidence>
<evidence type="ECO:0000256" key="4">
    <source>
        <dbReference type="ARBA" id="ARBA00022840"/>
    </source>
</evidence>
<dbReference type="PANTHER" id="PTHR43394:SF7">
    <property type="entry name" value="ABC TRANSPORTER B FAMILY MEMBER 28"/>
    <property type="match status" value="1"/>
</dbReference>
<feature type="transmembrane region" description="Helical" evidence="8">
    <location>
        <begin position="210"/>
        <end position="231"/>
    </location>
</feature>
<dbReference type="PROSITE" id="PS50929">
    <property type="entry name" value="ABC_TM1F"/>
    <property type="match status" value="1"/>
</dbReference>
<evidence type="ECO:0000256" key="1">
    <source>
        <dbReference type="ARBA" id="ARBA00004141"/>
    </source>
</evidence>
<dbReference type="SUPFAM" id="SSF52540">
    <property type="entry name" value="P-loop containing nucleoside triphosphate hydrolases"/>
    <property type="match status" value="1"/>
</dbReference>
<dbReference type="InterPro" id="IPR003439">
    <property type="entry name" value="ABC_transporter-like_ATP-bd"/>
</dbReference>
<name>A0AAD5DQ87_9CHLO</name>
<evidence type="ECO:0000259" key="9">
    <source>
        <dbReference type="PROSITE" id="PS50893"/>
    </source>
</evidence>
<dbReference type="GO" id="GO:0005743">
    <property type="term" value="C:mitochondrial inner membrane"/>
    <property type="evidence" value="ECO:0007669"/>
    <property type="project" value="TreeGrafter"/>
</dbReference>
<dbReference type="SMART" id="SM00382">
    <property type="entry name" value="AAA"/>
    <property type="match status" value="1"/>
</dbReference>
<dbReference type="Pfam" id="PF00664">
    <property type="entry name" value="ABC_membrane"/>
    <property type="match status" value="1"/>
</dbReference>
<evidence type="ECO:0000256" key="6">
    <source>
        <dbReference type="ARBA" id="ARBA00023136"/>
    </source>
</evidence>
<feature type="region of interest" description="Disordered" evidence="7">
    <location>
        <begin position="687"/>
        <end position="716"/>
    </location>
</feature>
<keyword evidence="4" id="KW-0067">ATP-binding</keyword>
<feature type="transmembrane region" description="Helical" evidence="8">
    <location>
        <begin position="314"/>
        <end position="332"/>
    </location>
</feature>
<keyword evidence="2 8" id="KW-0812">Transmembrane</keyword>
<evidence type="ECO:0000313" key="12">
    <source>
        <dbReference type="Proteomes" id="UP001205105"/>
    </source>
</evidence>
<keyword evidence="6 8" id="KW-0472">Membrane</keyword>
<dbReference type="SUPFAM" id="SSF90123">
    <property type="entry name" value="ABC transporter transmembrane region"/>
    <property type="match status" value="1"/>
</dbReference>
<dbReference type="FunFam" id="3.40.50.300:FF:000218">
    <property type="entry name" value="Multidrug ABC transporter ATP-binding protein"/>
    <property type="match status" value="1"/>
</dbReference>
<feature type="transmembrane region" description="Helical" evidence="8">
    <location>
        <begin position="55"/>
        <end position="79"/>
    </location>
</feature>
<gene>
    <name evidence="11" type="ORF">COHA_006038</name>
</gene>
<evidence type="ECO:0000256" key="3">
    <source>
        <dbReference type="ARBA" id="ARBA00022741"/>
    </source>
</evidence>
<dbReference type="InterPro" id="IPR003593">
    <property type="entry name" value="AAA+_ATPase"/>
</dbReference>
<dbReference type="InterPro" id="IPR017871">
    <property type="entry name" value="ABC_transporter-like_CS"/>
</dbReference>
<keyword evidence="12" id="KW-1185">Reference proteome</keyword>
<dbReference type="Pfam" id="PF00005">
    <property type="entry name" value="ABC_tran"/>
    <property type="match status" value="1"/>
</dbReference>
<dbReference type="Gene3D" id="1.20.1560.10">
    <property type="entry name" value="ABC transporter type 1, transmembrane domain"/>
    <property type="match status" value="2"/>
</dbReference>
<organism evidence="11 12">
    <name type="scientific">Chlorella ohadii</name>
    <dbReference type="NCBI Taxonomy" id="2649997"/>
    <lineage>
        <taxon>Eukaryota</taxon>
        <taxon>Viridiplantae</taxon>
        <taxon>Chlorophyta</taxon>
        <taxon>core chlorophytes</taxon>
        <taxon>Trebouxiophyceae</taxon>
        <taxon>Chlorellales</taxon>
        <taxon>Chlorellaceae</taxon>
        <taxon>Chlorella clade</taxon>
        <taxon>Chlorella</taxon>
    </lineage>
</organism>
<dbReference type="InterPro" id="IPR036640">
    <property type="entry name" value="ABC1_TM_sf"/>
</dbReference>
<feature type="domain" description="ABC transmembrane type-1" evidence="10">
    <location>
        <begin position="59"/>
        <end position="367"/>
    </location>
</feature>
<dbReference type="InterPro" id="IPR011527">
    <property type="entry name" value="ABC1_TM_dom"/>
</dbReference>
<dbReference type="EMBL" id="JADXDR010000083">
    <property type="protein sequence ID" value="KAI7840256.1"/>
    <property type="molecule type" value="Genomic_DNA"/>
</dbReference>
<dbReference type="PROSITE" id="PS00211">
    <property type="entry name" value="ABC_TRANSPORTER_1"/>
    <property type="match status" value="1"/>
</dbReference>
<sequence>MRPRQTLLVTNAATSPAIHRITGAGASSEDAVAPPPSATTGNAWRLALATLRPDWPLLLATSVSLAGTILFTLLFPLAIGEVFDVVRAQGGLAVANGAPAPAVVNPFAGLGGAAASPTSFRAALAKLATCLVLSATGNALVSYFSTLLGERFANRLKGQLMETIMARPQSFFDASTKGDLVSRLTVDVTVLQTTLADFIGQRGFRSVFEVVGALLFIGLQQPLLALVSFAITPALSRLLRSVVVRSSSLIYRRQQVAAEALEFAGERLAQVQTVQVFAQERREADAFARLSASGYSMAERYAVFQGIVEGSGRLAVNVGTVALLGLGGLLVLQGRISVGALLAVNVFNLFISVGLSAVAASFGELGKAVGALERVADLVAPAGASMDGTAAAEGSKASSSSNNSEAAATHAVASAAAEPGQVTACSSDSSHASTSGRVELRDVWFKYPGAQEWAVRGLNLTIEPGQTLALVGPSGGGKSTIAALLLGLYTPQQGAILIDGRPLGSSNGTAGGGAAAAGMAAVLQQPMLMSGSVRQQISYGKPDASFEEIAEAARAAHADEFVEQLPQGYDTEVGERGHALSGGQKQRLAIARALLLHPKILVLDEVTSALDVASERAISDTLRHLGATKLIIAHRLSTVRRADSIAVVVDGSVSEQGSHAELLALGGRYAQLVNTAELGNYWVQAGASDGSSSSDDGDVPAAGQQPAVTAAATTRP</sequence>
<protein>
    <submittedName>
        <fullName evidence="11">Uncharacterized protein</fullName>
    </submittedName>
</protein>
<feature type="transmembrane region" description="Helical" evidence="8">
    <location>
        <begin position="339"/>
        <end position="362"/>
    </location>
</feature>
<dbReference type="Proteomes" id="UP001205105">
    <property type="component" value="Unassembled WGS sequence"/>
</dbReference>
<proteinExistence type="predicted"/>
<dbReference type="InterPro" id="IPR027417">
    <property type="entry name" value="P-loop_NTPase"/>
</dbReference>
<dbReference type="InterPro" id="IPR039421">
    <property type="entry name" value="Type_1_exporter"/>
</dbReference>
<dbReference type="GO" id="GO:0015421">
    <property type="term" value="F:ABC-type oligopeptide transporter activity"/>
    <property type="evidence" value="ECO:0007669"/>
    <property type="project" value="TreeGrafter"/>
</dbReference>
<dbReference type="Gene3D" id="3.40.50.300">
    <property type="entry name" value="P-loop containing nucleotide triphosphate hydrolases"/>
    <property type="match status" value="1"/>
</dbReference>
<accession>A0AAD5DQ87</accession>
<dbReference type="GO" id="GO:0090374">
    <property type="term" value="P:oligopeptide export from mitochondrion"/>
    <property type="evidence" value="ECO:0007669"/>
    <property type="project" value="TreeGrafter"/>
</dbReference>
<keyword evidence="3" id="KW-0547">Nucleotide-binding</keyword>